<comment type="function">
    <text evidence="1">Accessory subunit of the mitochondrial membrane respiratory chain NADH dehydrogenase (Complex I), that is believed not to be involved in catalysis. Complex I functions in the transfer of electrons from NADH to the respiratory chain. The immediate electron acceptor for the enzyme is believed to be ubiquinone.</text>
</comment>
<evidence type="ECO:0000313" key="16">
    <source>
        <dbReference type="EMBL" id="CAH2052017.1"/>
    </source>
</evidence>
<evidence type="ECO:0000256" key="12">
    <source>
        <dbReference type="ARBA" id="ARBA00023136"/>
    </source>
</evidence>
<gene>
    <name evidence="16" type="ORF">IPOD504_LOCUS8041</name>
</gene>
<organism evidence="16 17">
    <name type="scientific">Iphiclides podalirius</name>
    <name type="common">scarce swallowtail</name>
    <dbReference type="NCBI Taxonomy" id="110791"/>
    <lineage>
        <taxon>Eukaryota</taxon>
        <taxon>Metazoa</taxon>
        <taxon>Ecdysozoa</taxon>
        <taxon>Arthropoda</taxon>
        <taxon>Hexapoda</taxon>
        <taxon>Insecta</taxon>
        <taxon>Pterygota</taxon>
        <taxon>Neoptera</taxon>
        <taxon>Endopterygota</taxon>
        <taxon>Lepidoptera</taxon>
        <taxon>Glossata</taxon>
        <taxon>Ditrysia</taxon>
        <taxon>Papilionoidea</taxon>
        <taxon>Papilionidae</taxon>
        <taxon>Papilioninae</taxon>
        <taxon>Iphiclides</taxon>
    </lineage>
</organism>
<evidence type="ECO:0000256" key="10">
    <source>
        <dbReference type="ARBA" id="ARBA00022990"/>
    </source>
</evidence>
<keyword evidence="17" id="KW-1185">Reference proteome</keyword>
<proteinExistence type="inferred from homology"/>
<evidence type="ECO:0000256" key="14">
    <source>
        <dbReference type="ARBA" id="ARBA00033401"/>
    </source>
</evidence>
<keyword evidence="6" id="KW-0813">Transport</keyword>
<evidence type="ECO:0000313" key="17">
    <source>
        <dbReference type="Proteomes" id="UP000837857"/>
    </source>
</evidence>
<evidence type="ECO:0000256" key="3">
    <source>
        <dbReference type="ARBA" id="ARBA00005482"/>
    </source>
</evidence>
<keyword evidence="10" id="KW-0007">Acetylation</keyword>
<dbReference type="InterPro" id="IPR009947">
    <property type="entry name" value="NDUA7"/>
</dbReference>
<keyword evidence="9" id="KW-0249">Electron transport</keyword>
<dbReference type="Pfam" id="PF07347">
    <property type="entry name" value="CI-B14_5a"/>
    <property type="match status" value="1"/>
</dbReference>
<dbReference type="EMBL" id="OW152832">
    <property type="protein sequence ID" value="CAH2052017.1"/>
    <property type="molecule type" value="Genomic_DNA"/>
</dbReference>
<evidence type="ECO:0000256" key="9">
    <source>
        <dbReference type="ARBA" id="ARBA00022982"/>
    </source>
</evidence>
<name>A0ABN8IA88_9NEOP</name>
<evidence type="ECO:0000256" key="4">
    <source>
        <dbReference type="ARBA" id="ARBA00011533"/>
    </source>
</evidence>
<evidence type="ECO:0000256" key="1">
    <source>
        <dbReference type="ARBA" id="ARBA00003195"/>
    </source>
</evidence>
<dbReference type="PANTHER" id="PTHR12485:SF1">
    <property type="entry name" value="NADH DEHYDROGENASE [UBIQUINONE] 1 ALPHA SUBCOMPLEX SUBUNIT 7"/>
    <property type="match status" value="1"/>
</dbReference>
<dbReference type="Proteomes" id="UP000837857">
    <property type="component" value="Chromosome 20"/>
</dbReference>
<comment type="similarity">
    <text evidence="3">Belongs to the complex I NDUFA7 subunit family.</text>
</comment>
<dbReference type="PANTHER" id="PTHR12485">
    <property type="entry name" value="NADH-UBIQUINONE OXIDOREDUCTASE SUBUNIT B"/>
    <property type="match status" value="1"/>
</dbReference>
<keyword evidence="12" id="KW-0472">Membrane</keyword>
<keyword evidence="8" id="KW-0999">Mitochondrion inner membrane</keyword>
<evidence type="ECO:0000256" key="8">
    <source>
        <dbReference type="ARBA" id="ARBA00022792"/>
    </source>
</evidence>
<evidence type="ECO:0000256" key="5">
    <source>
        <dbReference type="ARBA" id="ARBA00016383"/>
    </source>
</evidence>
<feature type="non-terminal residue" evidence="16">
    <location>
        <position position="109"/>
    </location>
</feature>
<evidence type="ECO:0000256" key="11">
    <source>
        <dbReference type="ARBA" id="ARBA00023128"/>
    </source>
</evidence>
<comment type="subunit">
    <text evidence="4">Complex I is composed of 45 different subunits.</text>
</comment>
<feature type="region of interest" description="Disordered" evidence="15">
    <location>
        <begin position="36"/>
        <end position="55"/>
    </location>
</feature>
<evidence type="ECO:0000256" key="2">
    <source>
        <dbReference type="ARBA" id="ARBA00004443"/>
    </source>
</evidence>
<evidence type="ECO:0000256" key="13">
    <source>
        <dbReference type="ARBA" id="ARBA00030360"/>
    </source>
</evidence>
<comment type="subcellular location">
    <subcellularLocation>
        <location evidence="2">Mitochondrion inner membrane</location>
        <topology evidence="2">Peripheral membrane protein</topology>
        <orientation evidence="2">Matrix side</orientation>
    </subcellularLocation>
</comment>
<keyword evidence="11" id="KW-0496">Mitochondrion</keyword>
<reference evidence="16" key="1">
    <citation type="submission" date="2022-03" db="EMBL/GenBank/DDBJ databases">
        <authorList>
            <person name="Martin H S."/>
        </authorList>
    </citation>
    <scope>NUCLEOTIDE SEQUENCE</scope>
</reference>
<protein>
    <recommendedName>
        <fullName evidence="5">NADH dehydrogenase [ubiquinone] 1 alpha subcomplex subunit 7</fullName>
    </recommendedName>
    <alternativeName>
        <fullName evidence="14">Complex I-B14.5a</fullName>
    </alternativeName>
    <alternativeName>
        <fullName evidence="13">NADH-ubiquinone oxidoreductase subunit B14.5a</fullName>
    </alternativeName>
</protein>
<evidence type="ECO:0000256" key="15">
    <source>
        <dbReference type="SAM" id="MobiDB-lite"/>
    </source>
</evidence>
<accession>A0ABN8IA88</accession>
<evidence type="ECO:0000256" key="7">
    <source>
        <dbReference type="ARBA" id="ARBA00022660"/>
    </source>
</evidence>
<feature type="region of interest" description="Disordered" evidence="15">
    <location>
        <begin position="81"/>
        <end position="109"/>
    </location>
</feature>
<sequence>MSRGKVNFRDISPALQTFRDFLLGRNHKKALRFQPLLSARTQPQPELPDGVSHKHAHNYYYTRDGRREVAPPMDLTKQLLTDGAEKGTPREATISIPRPGKVHQWDHHY</sequence>
<evidence type="ECO:0000256" key="6">
    <source>
        <dbReference type="ARBA" id="ARBA00022448"/>
    </source>
</evidence>
<keyword evidence="7" id="KW-0679">Respiratory chain</keyword>